<organism evidence="2 3">
    <name type="scientific">Citrobacter freundii</name>
    <dbReference type="NCBI Taxonomy" id="546"/>
    <lineage>
        <taxon>Bacteria</taxon>
        <taxon>Pseudomonadati</taxon>
        <taxon>Pseudomonadota</taxon>
        <taxon>Gammaproteobacteria</taxon>
        <taxon>Enterobacterales</taxon>
        <taxon>Enterobacteriaceae</taxon>
        <taxon>Citrobacter</taxon>
        <taxon>Citrobacter freundii complex</taxon>
    </lineage>
</organism>
<dbReference type="Pfam" id="PF13391">
    <property type="entry name" value="HNH_2"/>
    <property type="match status" value="1"/>
</dbReference>
<evidence type="ECO:0000313" key="2">
    <source>
        <dbReference type="EMBL" id="MDW2759708.1"/>
    </source>
</evidence>
<evidence type="ECO:0000259" key="1">
    <source>
        <dbReference type="Pfam" id="PF13391"/>
    </source>
</evidence>
<keyword evidence="2" id="KW-0540">Nuclease</keyword>
<dbReference type="EMBL" id="JAWPBU010000016">
    <property type="protein sequence ID" value="MDW2759708.1"/>
    <property type="molecule type" value="Genomic_DNA"/>
</dbReference>
<dbReference type="EC" id="3.1.-.-" evidence="2"/>
<dbReference type="InterPro" id="IPR003615">
    <property type="entry name" value="HNH_nuc"/>
</dbReference>
<keyword evidence="2" id="KW-0255">Endonuclease</keyword>
<dbReference type="Proteomes" id="UP001278087">
    <property type="component" value="Unassembled WGS sequence"/>
</dbReference>
<dbReference type="GO" id="GO:0016787">
    <property type="term" value="F:hydrolase activity"/>
    <property type="evidence" value="ECO:0007669"/>
    <property type="project" value="UniProtKB-KW"/>
</dbReference>
<proteinExistence type="predicted"/>
<feature type="domain" description="HNH nuclease" evidence="1">
    <location>
        <begin position="180"/>
        <end position="229"/>
    </location>
</feature>
<name>A0AAP5XVY1_CITFR</name>
<accession>A0AAP5XVY1</accession>
<evidence type="ECO:0000313" key="3">
    <source>
        <dbReference type="Proteomes" id="UP001278087"/>
    </source>
</evidence>
<dbReference type="AlphaFoldDB" id="A0AAP5XVY1"/>
<comment type="caution">
    <text evidence="2">The sequence shown here is derived from an EMBL/GenBank/DDBJ whole genome shotgun (WGS) entry which is preliminary data.</text>
</comment>
<reference evidence="2" key="1">
    <citation type="submission" date="2023-10" db="EMBL/GenBank/DDBJ databases">
        <title>Fecal carriage and genetic characteristics of carbapenem-resistant Enterobacterales among healthy adults from four provinces of China.</title>
        <authorList>
            <person name="Li Y."/>
            <person name="Zhang R."/>
        </authorList>
    </citation>
    <scope>NUCLEOTIDE SEQUENCE</scope>
    <source>
        <strain evidence="2">HN-136</strain>
    </source>
</reference>
<protein>
    <submittedName>
        <fullName evidence="2">HNH endonuclease signature motif containing protein</fullName>
        <ecNumber evidence="2">3.1.-.-</ecNumber>
    </submittedName>
</protein>
<sequence length="286" mass="32433">MNLRKRKPVARKYLPVIHELSDLGLLGEILSIRTAGKKGTLSPDLTVGLGKAKRVKTGDWDIADTRTFDYVVLRVERPDSYHDVYTGQFVRLHRSERSGGQIVEMSNPKLVGMTKSISKVFNGGKISGRGTAYVSISPGISNTVSFPTRVYREGLECNTTYSPDQSPFSQDIRKNCFDRCVVTGVQSRWRTEAAHIMPRYEEGIPDVTNGLLLRRDIHTLFDHNHCAINPQNMKVYFSPQVCAMDEDLLKWHGSTIIATRMQTHINVEYLRPRWAEFIEIHGKIKA</sequence>
<keyword evidence="2" id="KW-0378">Hydrolase</keyword>
<dbReference type="GO" id="GO:0004519">
    <property type="term" value="F:endonuclease activity"/>
    <property type="evidence" value="ECO:0007669"/>
    <property type="project" value="UniProtKB-KW"/>
</dbReference>
<gene>
    <name evidence="2" type="ORF">RYZ67_14610</name>
</gene>
<dbReference type="RefSeq" id="WP_052755099.1">
    <property type="nucleotide sequence ID" value="NZ_BQGP01000005.1"/>
</dbReference>